<gene>
    <name evidence="18" type="ORF">HUG17_7549</name>
</gene>
<evidence type="ECO:0000256" key="1">
    <source>
        <dbReference type="ARBA" id="ARBA00003195"/>
    </source>
</evidence>
<evidence type="ECO:0000256" key="11">
    <source>
        <dbReference type="ARBA" id="ARBA00022989"/>
    </source>
</evidence>
<evidence type="ECO:0000256" key="3">
    <source>
        <dbReference type="ARBA" id="ARBA00008915"/>
    </source>
</evidence>
<keyword evidence="13 17" id="KW-0472">Membrane</keyword>
<dbReference type="EMBL" id="SDOV01000009">
    <property type="protein sequence ID" value="KAH7637343.1"/>
    <property type="molecule type" value="Genomic_DNA"/>
</dbReference>
<keyword evidence="10" id="KW-0249">Electron transport</keyword>
<reference evidence="18" key="2">
    <citation type="journal article" date="2021" name="World Allergy Organ. J.">
        <title>Chromosome-level assembly of Dermatophagoides farinae genome and transcriptome reveals two novel allergens Der f 37 and Der f 39.</title>
        <authorList>
            <person name="Chen J."/>
            <person name="Cai Z."/>
            <person name="Fan D."/>
            <person name="Hu J."/>
            <person name="Hou Y."/>
            <person name="He Y."/>
            <person name="Zhang Z."/>
            <person name="Zhao Z."/>
            <person name="Gao P."/>
            <person name="Hu W."/>
            <person name="Sun J."/>
            <person name="Li J."/>
            <person name="Ji K."/>
        </authorList>
    </citation>
    <scope>NUCLEOTIDE SEQUENCE</scope>
    <source>
        <strain evidence="18">JKM2019</strain>
    </source>
</reference>
<dbReference type="PANTHER" id="PTHR13327:SF0">
    <property type="entry name" value="NADH DEHYDROGENASE [UBIQUINONE] 1 BETA SUBCOMPLEX SUBUNIT 11, MITOCHONDRIAL"/>
    <property type="match status" value="1"/>
</dbReference>
<proteinExistence type="inferred from homology"/>
<dbReference type="InterPro" id="IPR019329">
    <property type="entry name" value="NADH_UbQ_OxRdtase_ESSS_su"/>
</dbReference>
<keyword evidence="7 17" id="KW-0812">Transmembrane</keyword>
<evidence type="ECO:0000256" key="13">
    <source>
        <dbReference type="ARBA" id="ARBA00023136"/>
    </source>
</evidence>
<comment type="caution">
    <text evidence="18">The sequence shown here is derived from an EMBL/GenBank/DDBJ whole genome shotgun (WGS) entry which is preliminary data.</text>
</comment>
<evidence type="ECO:0000256" key="9">
    <source>
        <dbReference type="ARBA" id="ARBA00022946"/>
    </source>
</evidence>
<name>A0A9D4SD64_DERFA</name>
<reference evidence="18" key="1">
    <citation type="submission" date="2020-06" db="EMBL/GenBank/DDBJ databases">
        <authorList>
            <person name="Ji K."/>
            <person name="Li J."/>
        </authorList>
    </citation>
    <scope>NUCLEOTIDE SEQUENCE</scope>
    <source>
        <strain evidence="18">JKM2019</strain>
        <tissue evidence="18">Whole body</tissue>
    </source>
</reference>
<dbReference type="PANTHER" id="PTHR13327">
    <property type="entry name" value="NADH-UBIQUINONE OXIDOREDUCTASE ESSS SUBUNIT, MITOCHONDRIAL PRECURSOR"/>
    <property type="match status" value="1"/>
</dbReference>
<dbReference type="Pfam" id="PF10183">
    <property type="entry name" value="ESSS"/>
    <property type="match status" value="1"/>
</dbReference>
<evidence type="ECO:0000256" key="2">
    <source>
        <dbReference type="ARBA" id="ARBA00004434"/>
    </source>
</evidence>
<comment type="subcellular location">
    <subcellularLocation>
        <location evidence="2">Mitochondrion inner membrane</location>
        <topology evidence="2">Single-pass membrane protein</topology>
    </subcellularLocation>
</comment>
<protein>
    <recommendedName>
        <fullName evidence="4">NADH dehydrogenase [ubiquinone] 1 beta subcomplex subunit 11, mitochondrial</fullName>
    </recommendedName>
    <alternativeName>
        <fullName evidence="15">Complex I-ESSS</fullName>
    </alternativeName>
    <alternativeName>
        <fullName evidence="14">NADH-ubiquinone oxidoreductase ESSS subunit</fullName>
    </alternativeName>
</protein>
<evidence type="ECO:0000256" key="15">
    <source>
        <dbReference type="ARBA" id="ARBA00031387"/>
    </source>
</evidence>
<keyword evidence="12" id="KW-0496">Mitochondrion</keyword>
<evidence type="ECO:0000256" key="14">
    <source>
        <dbReference type="ARBA" id="ARBA00030753"/>
    </source>
</evidence>
<evidence type="ECO:0000256" key="16">
    <source>
        <dbReference type="ARBA" id="ARBA00046528"/>
    </source>
</evidence>
<evidence type="ECO:0000256" key="7">
    <source>
        <dbReference type="ARBA" id="ARBA00022692"/>
    </source>
</evidence>
<keyword evidence="11 17" id="KW-1133">Transmembrane helix</keyword>
<evidence type="ECO:0000256" key="6">
    <source>
        <dbReference type="ARBA" id="ARBA00022660"/>
    </source>
</evidence>
<keyword evidence="5" id="KW-0813">Transport</keyword>
<evidence type="ECO:0000256" key="10">
    <source>
        <dbReference type="ARBA" id="ARBA00022982"/>
    </source>
</evidence>
<evidence type="ECO:0000256" key="5">
    <source>
        <dbReference type="ARBA" id="ARBA00022448"/>
    </source>
</evidence>
<evidence type="ECO:0000256" key="8">
    <source>
        <dbReference type="ARBA" id="ARBA00022792"/>
    </source>
</evidence>
<evidence type="ECO:0000256" key="4">
    <source>
        <dbReference type="ARBA" id="ARBA00018632"/>
    </source>
</evidence>
<dbReference type="AlphaFoldDB" id="A0A9D4SD64"/>
<sequence length="194" mass="22787">MLRSISRFVLVNQRHANLALKRNVHQNHVMNTLVKRLGDFKWSSSSSSSSLMMITRGIKTTSKKDETYVEVFDPEYINEKKPKGPETAEEFADVSSQKNWISFGYDEVDQKEDRHLANAYFFSYFTLGCLVFSWIIYYYPYIDGYDWAQREAFIEVNRREQLGLPFIDPNLVDPEKITLPSEEELKKLNLEIHL</sequence>
<comment type="subunit">
    <text evidence="16">Complex I is composed of 45 different subunits. Interacts with BCAP31.</text>
</comment>
<comment type="similarity">
    <text evidence="3">Belongs to the complex I NDUFB11 subunit family.</text>
</comment>
<evidence type="ECO:0000313" key="18">
    <source>
        <dbReference type="EMBL" id="KAH7637343.1"/>
    </source>
</evidence>
<evidence type="ECO:0000256" key="12">
    <source>
        <dbReference type="ARBA" id="ARBA00023128"/>
    </source>
</evidence>
<organism evidence="18">
    <name type="scientific">Dermatophagoides farinae</name>
    <name type="common">American house dust mite</name>
    <dbReference type="NCBI Taxonomy" id="6954"/>
    <lineage>
        <taxon>Eukaryota</taxon>
        <taxon>Metazoa</taxon>
        <taxon>Ecdysozoa</taxon>
        <taxon>Arthropoda</taxon>
        <taxon>Chelicerata</taxon>
        <taxon>Arachnida</taxon>
        <taxon>Acari</taxon>
        <taxon>Acariformes</taxon>
        <taxon>Sarcoptiformes</taxon>
        <taxon>Astigmata</taxon>
        <taxon>Psoroptidia</taxon>
        <taxon>Analgoidea</taxon>
        <taxon>Pyroglyphidae</taxon>
        <taxon>Dermatophagoidinae</taxon>
        <taxon>Dermatophagoides</taxon>
    </lineage>
</organism>
<keyword evidence="6" id="KW-0679">Respiratory chain</keyword>
<keyword evidence="8" id="KW-0999">Mitochondrion inner membrane</keyword>
<comment type="function">
    <text evidence="1">Accessory subunit of the mitochondrial membrane respiratory chain NADH dehydrogenase (Complex I), that is believed not to be involved in catalysis. Complex I functions in the transfer of electrons from NADH to the respiratory chain. The immediate electron acceptor for the enzyme is believed to be ubiquinone.</text>
</comment>
<dbReference type="GO" id="GO:0005743">
    <property type="term" value="C:mitochondrial inner membrane"/>
    <property type="evidence" value="ECO:0007669"/>
    <property type="project" value="UniProtKB-SubCell"/>
</dbReference>
<accession>A0A9D4SD64</accession>
<feature type="transmembrane region" description="Helical" evidence="17">
    <location>
        <begin position="119"/>
        <end position="139"/>
    </location>
</feature>
<keyword evidence="9" id="KW-0809">Transit peptide</keyword>
<dbReference type="Proteomes" id="UP000828236">
    <property type="component" value="Unassembled WGS sequence"/>
</dbReference>
<evidence type="ECO:0000256" key="17">
    <source>
        <dbReference type="SAM" id="Phobius"/>
    </source>
</evidence>